<dbReference type="AlphaFoldDB" id="A0A9P4Y6Z6"/>
<sequence length="108" mass="12213">MHCSSMKELQARDHVAYGPKTLLYPWGKDIGRRGLTGWPYCYPVSKELCSTKTLFIKLVHEGVVGRMCSPDRSVTQSEDRTRWMASQGWEDKKPTHTPSKPFILGDGG</sequence>
<evidence type="ECO:0000256" key="1">
    <source>
        <dbReference type="SAM" id="MobiDB-lite"/>
    </source>
</evidence>
<accession>A0A9P4Y6Z6</accession>
<name>A0A9P4Y6Z6_CRYP1</name>
<reference evidence="2" key="1">
    <citation type="journal article" date="2020" name="Phytopathology">
        <title>Genome sequence of the chestnut blight fungus Cryphonectria parasitica EP155: A fundamental resource for an archetypical invasive plant pathogen.</title>
        <authorList>
            <person name="Crouch J.A."/>
            <person name="Dawe A."/>
            <person name="Aerts A."/>
            <person name="Barry K."/>
            <person name="Churchill A.C.L."/>
            <person name="Grimwood J."/>
            <person name="Hillman B."/>
            <person name="Milgroom M.G."/>
            <person name="Pangilinan J."/>
            <person name="Smith M."/>
            <person name="Salamov A."/>
            <person name="Schmutz J."/>
            <person name="Yadav J."/>
            <person name="Grigoriev I.V."/>
            <person name="Nuss D."/>
        </authorList>
    </citation>
    <scope>NUCLEOTIDE SEQUENCE</scope>
    <source>
        <strain evidence="2">EP155</strain>
    </source>
</reference>
<proteinExistence type="predicted"/>
<comment type="caution">
    <text evidence="2">The sequence shown here is derived from an EMBL/GenBank/DDBJ whole genome shotgun (WGS) entry which is preliminary data.</text>
</comment>
<keyword evidence="3" id="KW-1185">Reference proteome</keyword>
<feature type="region of interest" description="Disordered" evidence="1">
    <location>
        <begin position="69"/>
        <end position="108"/>
    </location>
</feature>
<evidence type="ECO:0000313" key="3">
    <source>
        <dbReference type="Proteomes" id="UP000803844"/>
    </source>
</evidence>
<organism evidence="2 3">
    <name type="scientific">Cryphonectria parasitica (strain ATCC 38755 / EP155)</name>
    <dbReference type="NCBI Taxonomy" id="660469"/>
    <lineage>
        <taxon>Eukaryota</taxon>
        <taxon>Fungi</taxon>
        <taxon>Dikarya</taxon>
        <taxon>Ascomycota</taxon>
        <taxon>Pezizomycotina</taxon>
        <taxon>Sordariomycetes</taxon>
        <taxon>Sordariomycetidae</taxon>
        <taxon>Diaporthales</taxon>
        <taxon>Cryphonectriaceae</taxon>
        <taxon>Cryphonectria-Endothia species complex</taxon>
        <taxon>Cryphonectria</taxon>
    </lineage>
</organism>
<dbReference type="Proteomes" id="UP000803844">
    <property type="component" value="Unassembled WGS sequence"/>
</dbReference>
<dbReference type="GeneID" id="63832121"/>
<gene>
    <name evidence="2" type="ORF">M406DRAFT_102146</name>
</gene>
<dbReference type="EMBL" id="MU032346">
    <property type="protein sequence ID" value="KAF3767878.1"/>
    <property type="molecule type" value="Genomic_DNA"/>
</dbReference>
<dbReference type="RefSeq" id="XP_040778839.1">
    <property type="nucleotide sequence ID" value="XM_040914992.1"/>
</dbReference>
<evidence type="ECO:0000313" key="2">
    <source>
        <dbReference type="EMBL" id="KAF3767878.1"/>
    </source>
</evidence>
<protein>
    <submittedName>
        <fullName evidence="2">Uncharacterized protein</fullName>
    </submittedName>
</protein>